<dbReference type="InterPro" id="IPR003399">
    <property type="entry name" value="Mce/MlaD"/>
</dbReference>
<evidence type="ECO:0000313" key="2">
    <source>
        <dbReference type="EMBL" id="SEB14828.1"/>
    </source>
</evidence>
<keyword evidence="3" id="KW-1185">Reference proteome</keyword>
<gene>
    <name evidence="2" type="ORF">SAMN02745729_1237</name>
</gene>
<protein>
    <submittedName>
        <fullName evidence="2">Phospholipid/cholesterol/gamma-HCH transport system substrate-binding protein</fullName>
    </submittedName>
</protein>
<dbReference type="OrthoDB" id="9806984at2"/>
<evidence type="ECO:0000259" key="1">
    <source>
        <dbReference type="Pfam" id="PF02470"/>
    </source>
</evidence>
<dbReference type="STRING" id="1122198.SAMN02745729_1237"/>
<dbReference type="EMBL" id="FNRJ01000023">
    <property type="protein sequence ID" value="SEB14828.1"/>
    <property type="molecule type" value="Genomic_DNA"/>
</dbReference>
<reference evidence="3" key="1">
    <citation type="submission" date="2016-10" db="EMBL/GenBank/DDBJ databases">
        <authorList>
            <person name="Varghese N."/>
            <person name="Submissions S."/>
        </authorList>
    </citation>
    <scope>NUCLEOTIDE SEQUENCE [LARGE SCALE GENOMIC DNA]</scope>
    <source>
        <strain evidence="3">DSM 11526</strain>
    </source>
</reference>
<dbReference type="SUPFAM" id="SSF58104">
    <property type="entry name" value="Methyl-accepting chemotaxis protein (MCP) signaling domain"/>
    <property type="match status" value="1"/>
</dbReference>
<dbReference type="PANTHER" id="PTHR36698">
    <property type="entry name" value="BLL5892 PROTEIN"/>
    <property type="match status" value="1"/>
</dbReference>
<dbReference type="Pfam" id="PF02470">
    <property type="entry name" value="MlaD"/>
    <property type="match status" value="1"/>
</dbReference>
<sequence>METRAHHVLIGLFTLAGLLAALFFGIWLVQSGQQQETRRYRVVFNEAVTGLTVGSLVQYNGLRVGEVKQLQLDPADPRRVLADMEVSSVTPINQGTRARLAIANITGAANILLSTDNPQAPALERPKEGPPVIEADPSPIGALLGNGEALLTGVNELVEQGAELLSPENIDRIGRIIHNLEQVSEELVESRSGVGETLDNLSTTAEEAQKVLQAATQLISHADRLLSDQGAPMVVDGRRAMQSLAQSGEQLERLLSRNASALDSGLQGMAEIGPVMQELQRSLGTLNRILSRLEEDPAAYLTGRPPAPEFTP</sequence>
<dbReference type="Gene3D" id="1.10.287.950">
    <property type="entry name" value="Methyl-accepting chemotaxis protein"/>
    <property type="match status" value="1"/>
</dbReference>
<dbReference type="AlphaFoldDB" id="A0A1H4H136"/>
<name>A0A1H4H136_9GAMM</name>
<dbReference type="Proteomes" id="UP000242469">
    <property type="component" value="Unassembled WGS sequence"/>
</dbReference>
<organism evidence="2 3">
    <name type="scientific">Marinobacterium iners DSM 11526</name>
    <dbReference type="NCBI Taxonomy" id="1122198"/>
    <lineage>
        <taxon>Bacteria</taxon>
        <taxon>Pseudomonadati</taxon>
        <taxon>Pseudomonadota</taxon>
        <taxon>Gammaproteobacteria</taxon>
        <taxon>Oceanospirillales</taxon>
        <taxon>Oceanospirillaceae</taxon>
        <taxon>Marinobacterium</taxon>
    </lineage>
</organism>
<dbReference type="RefSeq" id="WP_091827952.1">
    <property type="nucleotide sequence ID" value="NZ_FNRJ01000023.1"/>
</dbReference>
<dbReference type="PANTHER" id="PTHR36698:SF2">
    <property type="entry name" value="MCE_MLAD DOMAIN-CONTAINING PROTEIN"/>
    <property type="match status" value="1"/>
</dbReference>
<proteinExistence type="predicted"/>
<feature type="domain" description="Mce/MlaD" evidence="1">
    <location>
        <begin position="37"/>
        <end position="113"/>
    </location>
</feature>
<accession>A0A1H4H136</accession>
<evidence type="ECO:0000313" key="3">
    <source>
        <dbReference type="Proteomes" id="UP000242469"/>
    </source>
</evidence>